<keyword evidence="3" id="KW-1185">Reference proteome</keyword>
<dbReference type="EMBL" id="BAUV01000011">
    <property type="protein sequence ID" value="GAE34817.1"/>
    <property type="molecule type" value="Genomic_DNA"/>
</dbReference>
<dbReference type="Gene3D" id="3.90.550.10">
    <property type="entry name" value="Spore Coat Polysaccharide Biosynthesis Protein SpsA, Chain A"/>
    <property type="match status" value="1"/>
</dbReference>
<gene>
    <name evidence="2" type="ORF">JCM9157_1897</name>
</gene>
<dbReference type="SUPFAM" id="SSF53448">
    <property type="entry name" value="Nucleotide-diphospho-sugar transferases"/>
    <property type="match status" value="1"/>
</dbReference>
<dbReference type="eggNOG" id="COG1215">
    <property type="taxonomic scope" value="Bacteria"/>
</dbReference>
<keyword evidence="2" id="KW-0808">Transferase</keyword>
<dbReference type="RefSeq" id="WP_052013031.1">
    <property type="nucleotide sequence ID" value="NZ_BAUV01000011.1"/>
</dbReference>
<evidence type="ECO:0000259" key="1">
    <source>
        <dbReference type="Pfam" id="PF00535"/>
    </source>
</evidence>
<dbReference type="Pfam" id="PF00535">
    <property type="entry name" value="Glycos_transf_2"/>
    <property type="match status" value="1"/>
</dbReference>
<proteinExistence type="predicted"/>
<organism evidence="2 3">
    <name type="scientific">Halalkalibacter akibai (strain ATCC 43226 / DSM 21942 / CIP 109018 / JCM 9157 / 1139)</name>
    <name type="common">Bacillus akibai</name>
    <dbReference type="NCBI Taxonomy" id="1236973"/>
    <lineage>
        <taxon>Bacteria</taxon>
        <taxon>Bacillati</taxon>
        <taxon>Bacillota</taxon>
        <taxon>Bacilli</taxon>
        <taxon>Bacillales</taxon>
        <taxon>Bacillaceae</taxon>
        <taxon>Halalkalibacter</taxon>
    </lineage>
</organism>
<name>W4QSA4_HALA3</name>
<dbReference type="STRING" id="1236973.JCM9157_1897"/>
<accession>W4QSA4</accession>
<comment type="caution">
    <text evidence="2">The sequence shown here is derived from an EMBL/GenBank/DDBJ whole genome shotgun (WGS) entry which is preliminary data.</text>
</comment>
<protein>
    <submittedName>
        <fullName evidence="2">Glycosyltransferase</fullName>
    </submittedName>
</protein>
<feature type="domain" description="Glycosyltransferase 2-like" evidence="1">
    <location>
        <begin position="4"/>
        <end position="131"/>
    </location>
</feature>
<dbReference type="CDD" id="cd00761">
    <property type="entry name" value="Glyco_tranf_GTA_type"/>
    <property type="match status" value="1"/>
</dbReference>
<dbReference type="InterPro" id="IPR029044">
    <property type="entry name" value="Nucleotide-diphossugar_trans"/>
</dbReference>
<dbReference type="AlphaFoldDB" id="W4QSA4"/>
<evidence type="ECO:0000313" key="2">
    <source>
        <dbReference type="EMBL" id="GAE34817.1"/>
    </source>
</evidence>
<dbReference type="InterPro" id="IPR001173">
    <property type="entry name" value="Glyco_trans_2-like"/>
</dbReference>
<dbReference type="Proteomes" id="UP000018896">
    <property type="component" value="Unassembled WGS sequence"/>
</dbReference>
<evidence type="ECO:0000313" key="3">
    <source>
        <dbReference type="Proteomes" id="UP000018896"/>
    </source>
</evidence>
<dbReference type="GO" id="GO:0016740">
    <property type="term" value="F:transferase activity"/>
    <property type="evidence" value="ECO:0007669"/>
    <property type="project" value="UniProtKB-KW"/>
</dbReference>
<sequence length="232" mass="27207">MFTVVCCTKRGDHLENVLNNFNSQRFDDKELLIILNNNELDLHYYENVTDGNDQIRVYQLDEKVSLGESLNFAVKRAKKRYIAKFDDDDYYSPKYLQEASDVITATKAKVVGKASVYIYYKDDHTIGVLNEGKENMYIHKPFFLMGSTLIMEKTLLHRFPFSNVNLGEDLDIQQRWYENHISMYSGSKHHYAYIRYEDLAHHTSDASSARLKKHCSHLVKVNSFKKYVEYNS</sequence>
<dbReference type="OrthoDB" id="6713581at2"/>
<reference evidence="2 3" key="1">
    <citation type="journal article" date="2014" name="Genome Announc.">
        <title>Draft Genome Sequences of Three Alkaliphilic Bacillus Strains, Bacillus wakoensis JCM 9140T, Bacillus akibai JCM 9157T, and Bacillus hemicellulosilyticus JCM 9152T.</title>
        <authorList>
            <person name="Yuki M."/>
            <person name="Oshima K."/>
            <person name="Suda W."/>
            <person name="Oshida Y."/>
            <person name="Kitamura K."/>
            <person name="Iida T."/>
            <person name="Hattori M."/>
            <person name="Ohkuma M."/>
        </authorList>
    </citation>
    <scope>NUCLEOTIDE SEQUENCE [LARGE SCALE GENOMIC DNA]</scope>
    <source>
        <strain evidence="2 3">JCM 9157</strain>
    </source>
</reference>